<evidence type="ECO:0000256" key="1">
    <source>
        <dbReference type="ARBA" id="ARBA00023157"/>
    </source>
</evidence>
<evidence type="ECO:0000259" key="3">
    <source>
        <dbReference type="Pfam" id="PF03712"/>
    </source>
</evidence>
<keyword evidence="5" id="KW-1185">Reference proteome</keyword>
<evidence type="ECO:0000256" key="2">
    <source>
        <dbReference type="SAM" id="Phobius"/>
    </source>
</evidence>
<feature type="domain" description="Copper type II ascorbate-dependent monooxygenase C-terminal" evidence="3">
    <location>
        <begin position="356"/>
        <end position="440"/>
    </location>
</feature>
<dbReference type="InterPro" id="IPR036909">
    <property type="entry name" value="Cyt_c-like_dom_sf"/>
</dbReference>
<evidence type="ECO:0000313" key="5">
    <source>
        <dbReference type="Proteomes" id="UP001374803"/>
    </source>
</evidence>
<evidence type="ECO:0000313" key="4">
    <source>
        <dbReference type="EMBL" id="WXB05963.1"/>
    </source>
</evidence>
<dbReference type="SUPFAM" id="SSF46626">
    <property type="entry name" value="Cytochrome c"/>
    <property type="match status" value="1"/>
</dbReference>
<keyword evidence="1" id="KW-1015">Disulfide bond</keyword>
<dbReference type="InterPro" id="IPR014784">
    <property type="entry name" value="Cu2_ascorb_mOase-like_C"/>
</dbReference>
<keyword evidence="2" id="KW-0812">Transmembrane</keyword>
<dbReference type="Gene3D" id="2.60.120.230">
    <property type="match status" value="1"/>
</dbReference>
<dbReference type="RefSeq" id="WP_394835613.1">
    <property type="nucleotide sequence ID" value="NZ_CP089983.1"/>
</dbReference>
<reference evidence="4" key="1">
    <citation type="submission" date="2021-12" db="EMBL/GenBank/DDBJ databases">
        <title>Discovery of the Pendulisporaceae a myxobacterial family with distinct sporulation behavior and unique specialized metabolism.</title>
        <authorList>
            <person name="Garcia R."/>
            <person name="Popoff A."/>
            <person name="Bader C.D."/>
            <person name="Loehr J."/>
            <person name="Walesch S."/>
            <person name="Walt C."/>
            <person name="Boldt J."/>
            <person name="Bunk B."/>
            <person name="Haeckl F.J.F.P.J."/>
            <person name="Gunesch A.P."/>
            <person name="Birkelbach J."/>
            <person name="Nuebel U."/>
            <person name="Pietschmann T."/>
            <person name="Bach T."/>
            <person name="Mueller R."/>
        </authorList>
    </citation>
    <scope>NUCLEOTIDE SEQUENCE</scope>
    <source>
        <strain evidence="4">MSr11367</strain>
    </source>
</reference>
<keyword evidence="2" id="KW-0472">Membrane</keyword>
<dbReference type="InterPro" id="IPR008977">
    <property type="entry name" value="PHM/PNGase_F_dom_sf"/>
</dbReference>
<feature type="transmembrane region" description="Helical" evidence="2">
    <location>
        <begin position="37"/>
        <end position="57"/>
    </location>
</feature>
<dbReference type="Proteomes" id="UP001374803">
    <property type="component" value="Chromosome"/>
</dbReference>
<dbReference type="EMBL" id="CP089983">
    <property type="protein sequence ID" value="WXB05963.1"/>
    <property type="molecule type" value="Genomic_DNA"/>
</dbReference>
<keyword evidence="2" id="KW-1133">Transmembrane helix</keyword>
<organism evidence="4 5">
    <name type="scientific">Pendulispora rubella</name>
    <dbReference type="NCBI Taxonomy" id="2741070"/>
    <lineage>
        <taxon>Bacteria</taxon>
        <taxon>Pseudomonadati</taxon>
        <taxon>Myxococcota</taxon>
        <taxon>Myxococcia</taxon>
        <taxon>Myxococcales</taxon>
        <taxon>Sorangiineae</taxon>
        <taxon>Pendulisporaceae</taxon>
        <taxon>Pendulispora</taxon>
    </lineage>
</organism>
<gene>
    <name evidence="4" type="ORF">LVJ94_01625</name>
</gene>
<dbReference type="SUPFAM" id="SSF49742">
    <property type="entry name" value="PHM/PNGase F"/>
    <property type="match status" value="2"/>
</dbReference>
<dbReference type="Pfam" id="PF03712">
    <property type="entry name" value="Cu2_monoox_C"/>
    <property type="match status" value="1"/>
</dbReference>
<proteinExistence type="predicted"/>
<dbReference type="InterPro" id="IPR024548">
    <property type="entry name" value="Cu2_monoox_C"/>
</dbReference>
<name>A0ABZ2L4U7_9BACT</name>
<sequence length="447" mass="48914">MRKSDASHFDFQNSVETGACEQAVNNVKLSTKLSTSATWIGLGGLATGLACIAILAFKSKASTDYSYIRDIAPIVEHRCAQCHSGSGLAAKPLLDSYATVSKYADTIRYMTRARMMPPWTADNRGTCRTWRDSLWLSDAELGKLVGWAEQGAPEGDRTLRADRRVPAEKPRDLERVDAVLDTGADYTPGLGTSAYRCFVADPGLTRERMLTGIRVVSTDPRAVAHIAIYGLDSDDAERQAVGRDTEEAGPGYTCYGSPRVEPAHLLASWTWDNPTLHFPEGTGLRVSPNRKWIVQVLYNVITTGLNTQTRTHIDLKFDDGVRAASFMALRASGIALPPGKNYAEASARFRADAPMTVLGIAPRMHGLGKTMQVDRMRKDGDECAASFDHWNVYGQRLFIYQEPLHLSAGDELRATCIYNTKTAGETVHGGDNITDEACEANLYVVSP</sequence>
<protein>
    <recommendedName>
        <fullName evidence="3">Copper type II ascorbate-dependent monooxygenase C-terminal domain-containing protein</fullName>
    </recommendedName>
</protein>
<dbReference type="InterPro" id="IPR036939">
    <property type="entry name" value="Cu2_ascorb_mOase_N_sf"/>
</dbReference>
<accession>A0ABZ2L4U7</accession>
<dbReference type="Gene3D" id="2.60.120.310">
    <property type="entry name" value="Copper type II, ascorbate-dependent monooxygenase, N-terminal domain"/>
    <property type="match status" value="1"/>
</dbReference>